<keyword evidence="1" id="KW-0812">Transmembrane</keyword>
<dbReference type="EMBL" id="UINC01002528">
    <property type="protein sequence ID" value="SUZ97638.1"/>
    <property type="molecule type" value="Genomic_DNA"/>
</dbReference>
<feature type="transmembrane region" description="Helical" evidence="1">
    <location>
        <begin position="28"/>
        <end position="49"/>
    </location>
</feature>
<protein>
    <submittedName>
        <fullName evidence="2">Uncharacterized protein</fullName>
    </submittedName>
</protein>
<name>A0A381S2T2_9ZZZZ</name>
<accession>A0A381S2T2</accession>
<gene>
    <name evidence="2" type="ORF">METZ01_LOCUS50492</name>
</gene>
<keyword evidence="1" id="KW-0472">Membrane</keyword>
<evidence type="ECO:0000313" key="2">
    <source>
        <dbReference type="EMBL" id="SUZ97638.1"/>
    </source>
</evidence>
<proteinExistence type="predicted"/>
<sequence length="69" mass="8248">MNIFTKIYRAAWLVLIILIIFLDRNNLYWVIGTIILLLLLSCIAVLRFLDSRNEWREIIKEESLDKDIP</sequence>
<dbReference type="AlphaFoldDB" id="A0A381S2T2"/>
<evidence type="ECO:0000256" key="1">
    <source>
        <dbReference type="SAM" id="Phobius"/>
    </source>
</evidence>
<feature type="transmembrane region" description="Helical" evidence="1">
    <location>
        <begin position="7"/>
        <end position="22"/>
    </location>
</feature>
<keyword evidence="1" id="KW-1133">Transmembrane helix</keyword>
<organism evidence="2">
    <name type="scientific">marine metagenome</name>
    <dbReference type="NCBI Taxonomy" id="408172"/>
    <lineage>
        <taxon>unclassified sequences</taxon>
        <taxon>metagenomes</taxon>
        <taxon>ecological metagenomes</taxon>
    </lineage>
</organism>
<reference evidence="2" key="1">
    <citation type="submission" date="2018-05" db="EMBL/GenBank/DDBJ databases">
        <authorList>
            <person name="Lanie J.A."/>
            <person name="Ng W.-L."/>
            <person name="Kazmierczak K.M."/>
            <person name="Andrzejewski T.M."/>
            <person name="Davidsen T.M."/>
            <person name="Wayne K.J."/>
            <person name="Tettelin H."/>
            <person name="Glass J.I."/>
            <person name="Rusch D."/>
            <person name="Podicherti R."/>
            <person name="Tsui H.-C.T."/>
            <person name="Winkler M.E."/>
        </authorList>
    </citation>
    <scope>NUCLEOTIDE SEQUENCE</scope>
</reference>